<comment type="similarity">
    <text evidence="1 4">Belongs to the universal ribosomal protein uL15 family.</text>
</comment>
<evidence type="ECO:0000256" key="3">
    <source>
        <dbReference type="ARBA" id="ARBA00023274"/>
    </source>
</evidence>
<feature type="compositionally biased region" description="Basic residues" evidence="5">
    <location>
        <begin position="33"/>
        <end position="45"/>
    </location>
</feature>
<keyword evidence="7" id="KW-1185">Reference proteome</keyword>
<proteinExistence type="inferred from homology"/>
<dbReference type="SUPFAM" id="SSF52080">
    <property type="entry name" value="Ribosomal proteins L15p and L18e"/>
    <property type="match status" value="1"/>
</dbReference>
<dbReference type="Proteomes" id="UP000289537">
    <property type="component" value="Chromosome"/>
</dbReference>
<feature type="compositionally biased region" description="Gly residues" evidence="5">
    <location>
        <begin position="20"/>
        <end position="32"/>
    </location>
</feature>
<dbReference type="KEGG" id="eor:NARRFE1_01740"/>
<keyword evidence="3 4" id="KW-0687">Ribonucleoprotein</keyword>
<accession>A0A2Z5TPH1</accession>
<reference evidence="6 7" key="1">
    <citation type="journal article" date="2017" name="Proc. Natl. Acad. Sci. U.S.A.">
        <title>Small genome symbiont underlies cuticle hardness in beetles.</title>
        <authorList>
            <person name="Anbutsu H."/>
            <person name="Moriyama M."/>
            <person name="Nikoh N."/>
            <person name="Hosokawa T."/>
            <person name="Futahashi R."/>
            <person name="Tanahashi M."/>
            <person name="Meng X.Y."/>
            <person name="Kuriwada T."/>
            <person name="Mori N."/>
            <person name="Oshima K."/>
            <person name="Hattori M."/>
            <person name="Fujie M."/>
            <person name="Satoh N."/>
            <person name="Maeda T."/>
            <person name="Shigenobu S."/>
            <person name="Koga R."/>
            <person name="Fukatsu T."/>
        </authorList>
    </citation>
    <scope>NUCLEOTIDE SEQUENCE [LARGE SCALE GENOMIC DNA]</scope>
    <source>
        <strain evidence="6">NARRFE1</strain>
    </source>
</reference>
<dbReference type="NCBIfam" id="TIGR01071">
    <property type="entry name" value="rplO_bact"/>
    <property type="match status" value="1"/>
</dbReference>
<dbReference type="PANTHER" id="PTHR12934">
    <property type="entry name" value="50S RIBOSOMAL PROTEIN L15"/>
    <property type="match status" value="1"/>
</dbReference>
<name>A0A2Z5TPH1_9GAMM</name>
<evidence type="ECO:0000256" key="1">
    <source>
        <dbReference type="ARBA" id="ARBA00007320"/>
    </source>
</evidence>
<dbReference type="GO" id="GO:0003735">
    <property type="term" value="F:structural constituent of ribosome"/>
    <property type="evidence" value="ECO:0007669"/>
    <property type="project" value="InterPro"/>
</dbReference>
<keyword evidence="4" id="KW-0699">rRNA-binding</keyword>
<dbReference type="RefSeq" id="WP_148708456.1">
    <property type="nucleotide sequence ID" value="NZ_AP018161.1"/>
</dbReference>
<dbReference type="AlphaFoldDB" id="A0A2Z5TPH1"/>
<evidence type="ECO:0000256" key="2">
    <source>
        <dbReference type="ARBA" id="ARBA00022980"/>
    </source>
</evidence>
<keyword evidence="2 4" id="KW-0689">Ribosomal protein</keyword>
<dbReference type="HAMAP" id="MF_01341">
    <property type="entry name" value="Ribosomal_uL15"/>
    <property type="match status" value="1"/>
</dbReference>
<dbReference type="PANTHER" id="PTHR12934:SF11">
    <property type="entry name" value="LARGE RIBOSOMAL SUBUNIT PROTEIN UL15M"/>
    <property type="match status" value="1"/>
</dbReference>
<dbReference type="EMBL" id="AP018161">
    <property type="protein sequence ID" value="BBA85109.1"/>
    <property type="molecule type" value="Genomic_DNA"/>
</dbReference>
<dbReference type="GO" id="GO:0006412">
    <property type="term" value="P:translation"/>
    <property type="evidence" value="ECO:0007669"/>
    <property type="project" value="UniProtKB-UniRule"/>
</dbReference>
<dbReference type="InterPro" id="IPR036227">
    <property type="entry name" value="Ribosomal_uL15/eL18_sf"/>
</dbReference>
<protein>
    <recommendedName>
        <fullName evidence="4">Large ribosomal subunit protein uL15</fullName>
    </recommendedName>
</protein>
<feature type="region of interest" description="Disordered" evidence="5">
    <location>
        <begin position="1"/>
        <end position="51"/>
    </location>
</feature>
<comment type="function">
    <text evidence="4">Binds to the 23S rRNA.</text>
</comment>
<organism evidence="6 7">
    <name type="scientific">endosymbiont of Rhynchophorus ferrugineus</name>
    <dbReference type="NCBI Taxonomy" id="1972133"/>
    <lineage>
        <taxon>Bacteria</taxon>
        <taxon>Pseudomonadati</taxon>
        <taxon>Pseudomonadota</taxon>
        <taxon>Gammaproteobacteria</taxon>
        <taxon>Candidatus Nardonella</taxon>
    </lineage>
</organism>
<comment type="subunit">
    <text evidence="4">Part of the 50S ribosomal subunit.</text>
</comment>
<dbReference type="InterPro" id="IPR005749">
    <property type="entry name" value="Ribosomal_uL15_bac-type"/>
</dbReference>
<evidence type="ECO:0000313" key="7">
    <source>
        <dbReference type="Proteomes" id="UP000289537"/>
    </source>
</evidence>
<dbReference type="GO" id="GO:0019843">
    <property type="term" value="F:rRNA binding"/>
    <property type="evidence" value="ECO:0007669"/>
    <property type="project" value="UniProtKB-UniRule"/>
</dbReference>
<evidence type="ECO:0000256" key="4">
    <source>
        <dbReference type="HAMAP-Rule" id="MF_01341"/>
    </source>
</evidence>
<keyword evidence="4" id="KW-0694">RNA-binding</keyword>
<dbReference type="OrthoDB" id="9810293at2"/>
<evidence type="ECO:0000313" key="6">
    <source>
        <dbReference type="EMBL" id="BBA85109.1"/>
    </source>
</evidence>
<dbReference type="GO" id="GO:0015934">
    <property type="term" value="C:large ribosomal subunit"/>
    <property type="evidence" value="ECO:0007669"/>
    <property type="project" value="InterPro"/>
</dbReference>
<evidence type="ECO:0000256" key="5">
    <source>
        <dbReference type="SAM" id="MobiDB-lite"/>
    </source>
</evidence>
<gene>
    <name evidence="4 6" type="primary">rplO</name>
    <name evidence="6" type="ORF">NARRFE1_01740</name>
</gene>
<feature type="compositionally biased region" description="Basic residues" evidence="5">
    <location>
        <begin position="8"/>
        <end position="17"/>
    </location>
</feature>
<dbReference type="InterPro" id="IPR030878">
    <property type="entry name" value="Ribosomal_uL15"/>
</dbReference>
<sequence length="144" mass="16492">MFNLTKSKNLKKKKRICRGNGSGNGKTGGRGNKGQKSRSGYKHKRSFEGGQSSIYRRIPKFGFNNKNKKKYRVIKLLDLYKIKENLIDINVLKKYKIIGTNDNNVKIILNKNNNILKFKYIKNIKLSKSICNIIKNSGGIILND</sequence>